<dbReference type="OrthoDB" id="5901060at2"/>
<dbReference type="Gene3D" id="2.60.120.380">
    <property type="match status" value="1"/>
</dbReference>
<sequence length="461" mass="51159">MNIKTTFLLMSSGLLLLSCQESGQQVDSSAQPSIRVTDRMAGSTPATAEDNFQLPSVSLDLDAAVVAEMKEDDTESYSWTRSTTSKQLHARSYSNEYTPACTQLESNTIYTLTPETDGVYCAYFDMPENARAEFFVYDQADGRQMDLEVYQDIQGNYEFTQLGASSASTAEDSVFIYAESGHYYMQMITVAADGADVHFAVAVNTEVDGYEANDSAATAYDMQSDMNYIEANLDWSGDVDYYRYALTHSKEVTFGYSGAGQDTAVYLNAQWYALEAGKNYTLTPAAGDVLYFRVTQKSGVENDPTQYYYLNMITPIKSFSNFDIDTTETLVGLPYGASPYIQVHNELNWQARLTDSAGEGVSGATIKFLYSLPILGEDAVVASAITDANGYAKATEIIPDCYGDYDTGEFIKYFVGQRGIWRSRYDIGVWMFVIPEANELSSSEPRELAQICREKLIELLD</sequence>
<protein>
    <submittedName>
        <fullName evidence="1">Uncharacterized protein</fullName>
    </submittedName>
</protein>
<dbReference type="STRING" id="1445510.YC6258_04876"/>
<keyword evidence="2" id="KW-1185">Reference proteome</keyword>
<dbReference type="EMBL" id="CP007142">
    <property type="protein sequence ID" value="AJQ96908.1"/>
    <property type="molecule type" value="Genomic_DNA"/>
</dbReference>
<gene>
    <name evidence="1" type="ORF">YC6258_04876</name>
</gene>
<dbReference type="AlphaFoldDB" id="A0A0C5VUB5"/>
<evidence type="ECO:0000313" key="1">
    <source>
        <dbReference type="EMBL" id="AJQ96908.1"/>
    </source>
</evidence>
<evidence type="ECO:0000313" key="2">
    <source>
        <dbReference type="Proteomes" id="UP000032266"/>
    </source>
</evidence>
<dbReference type="Proteomes" id="UP000032266">
    <property type="component" value="Chromosome"/>
</dbReference>
<dbReference type="HOGENOM" id="CLU_592846_0_0_6"/>
<proteinExistence type="predicted"/>
<organism evidence="1 2">
    <name type="scientific">Gynuella sunshinyii YC6258</name>
    <dbReference type="NCBI Taxonomy" id="1445510"/>
    <lineage>
        <taxon>Bacteria</taxon>
        <taxon>Pseudomonadati</taxon>
        <taxon>Pseudomonadota</taxon>
        <taxon>Gammaproteobacteria</taxon>
        <taxon>Oceanospirillales</taxon>
        <taxon>Saccharospirillaceae</taxon>
        <taxon>Gynuella</taxon>
    </lineage>
</organism>
<dbReference type="PROSITE" id="PS51257">
    <property type="entry name" value="PROKAR_LIPOPROTEIN"/>
    <property type="match status" value="1"/>
</dbReference>
<name>A0A0C5VUB5_9GAMM</name>
<dbReference type="PATRIC" id="fig|1445510.3.peg.4837"/>
<accession>A0A0C5VUB5</accession>
<dbReference type="RefSeq" id="WP_044618805.1">
    <property type="nucleotide sequence ID" value="NZ_CP007142.1"/>
</dbReference>
<dbReference type="KEGG" id="gsn:YC6258_04876"/>
<reference evidence="1 2" key="1">
    <citation type="submission" date="2014-01" db="EMBL/GenBank/DDBJ databases">
        <title>Full genme sequencing of cellulolytic bacterium Gynuella sunshinyii YC6258T gen. nov., sp. nov.</title>
        <authorList>
            <person name="Khan H."/>
            <person name="Chung E.J."/>
            <person name="Chung Y.R."/>
        </authorList>
    </citation>
    <scope>NUCLEOTIDE SEQUENCE [LARGE SCALE GENOMIC DNA]</scope>
    <source>
        <strain evidence="1 2">YC6258</strain>
    </source>
</reference>